<reference evidence="8 9" key="1">
    <citation type="journal article" date="2015" name="Genome Announc.">
        <title>Draft Genome Sequence and Gene Annotation of the Entomopathogenic Fungus Verticillium hemipterigenum.</title>
        <authorList>
            <person name="Horn F."/>
            <person name="Habel A."/>
            <person name="Scharf D.H."/>
            <person name="Dworschak J."/>
            <person name="Brakhage A.A."/>
            <person name="Guthke R."/>
            <person name="Hertweck C."/>
            <person name="Linde J."/>
        </authorList>
    </citation>
    <scope>NUCLEOTIDE SEQUENCE [LARGE SCALE GENOMIC DNA]</scope>
</reference>
<keyword evidence="9" id="KW-1185">Reference proteome</keyword>
<feature type="region of interest" description="Disordered" evidence="6">
    <location>
        <begin position="142"/>
        <end position="230"/>
    </location>
</feature>
<dbReference type="GO" id="GO:0005768">
    <property type="term" value="C:endosome"/>
    <property type="evidence" value="ECO:0007669"/>
    <property type="project" value="EnsemblFungi"/>
</dbReference>
<proteinExistence type="predicted"/>
<dbReference type="SMART" id="SM00105">
    <property type="entry name" value="ArfGap"/>
    <property type="match status" value="1"/>
</dbReference>
<dbReference type="STRING" id="1531966.A0A0A1SQT5"/>
<protein>
    <submittedName>
        <fullName evidence="8">Putative ADP-ribosylation factor GTPase-activating protein GCS1</fullName>
    </submittedName>
</protein>
<dbReference type="GO" id="GO:0030100">
    <property type="term" value="P:regulation of endocytosis"/>
    <property type="evidence" value="ECO:0007669"/>
    <property type="project" value="TreeGrafter"/>
</dbReference>
<feature type="compositionally biased region" description="Basic and acidic residues" evidence="6">
    <location>
        <begin position="315"/>
        <end position="331"/>
    </location>
</feature>
<dbReference type="OrthoDB" id="983479at2759"/>
<feature type="region of interest" description="Disordered" evidence="6">
    <location>
        <begin position="299"/>
        <end position="378"/>
    </location>
</feature>
<dbReference type="GO" id="GO:0008270">
    <property type="term" value="F:zinc ion binding"/>
    <property type="evidence" value="ECO:0007669"/>
    <property type="project" value="UniProtKB-KW"/>
</dbReference>
<evidence type="ECO:0000259" key="7">
    <source>
        <dbReference type="PROSITE" id="PS50115"/>
    </source>
</evidence>
<accession>A0A0A1SQT5</accession>
<dbReference type="GO" id="GO:0003779">
    <property type="term" value="F:actin binding"/>
    <property type="evidence" value="ECO:0007669"/>
    <property type="project" value="EnsemblFungi"/>
</dbReference>
<dbReference type="PANTHER" id="PTHR46395">
    <property type="entry name" value="ADP-RIBOSYLATION FACTOR GTPASE-ACTIVATING PROTEIN 1"/>
    <property type="match status" value="1"/>
</dbReference>
<dbReference type="CDD" id="cd08830">
    <property type="entry name" value="ArfGap_ArfGap1"/>
    <property type="match status" value="1"/>
</dbReference>
<evidence type="ECO:0000256" key="6">
    <source>
        <dbReference type="SAM" id="MobiDB-lite"/>
    </source>
</evidence>
<dbReference type="GO" id="GO:0032012">
    <property type="term" value="P:regulation of ARF protein signal transduction"/>
    <property type="evidence" value="ECO:0007669"/>
    <property type="project" value="TreeGrafter"/>
</dbReference>
<dbReference type="InterPro" id="IPR037278">
    <property type="entry name" value="ARFGAP/RecO"/>
</dbReference>
<feature type="compositionally biased region" description="Low complexity" evidence="6">
    <location>
        <begin position="145"/>
        <end position="180"/>
    </location>
</feature>
<gene>
    <name evidence="8" type="ORF">VHEMI00584</name>
</gene>
<evidence type="ECO:0000256" key="4">
    <source>
        <dbReference type="ARBA" id="ARBA00022833"/>
    </source>
</evidence>
<dbReference type="GO" id="GO:0005856">
    <property type="term" value="C:cytoskeleton"/>
    <property type="evidence" value="ECO:0007669"/>
    <property type="project" value="EnsemblFungi"/>
</dbReference>
<dbReference type="GO" id="GO:0005802">
    <property type="term" value="C:trans-Golgi network"/>
    <property type="evidence" value="ECO:0007669"/>
    <property type="project" value="EnsemblFungi"/>
</dbReference>
<keyword evidence="2" id="KW-0479">Metal-binding</keyword>
<dbReference type="GO" id="GO:0043001">
    <property type="term" value="P:Golgi to plasma membrane protein transport"/>
    <property type="evidence" value="ECO:0007669"/>
    <property type="project" value="EnsemblFungi"/>
</dbReference>
<organism evidence="8 9">
    <name type="scientific">[Torrubiella] hemipterigena</name>
    <dbReference type="NCBI Taxonomy" id="1531966"/>
    <lineage>
        <taxon>Eukaryota</taxon>
        <taxon>Fungi</taxon>
        <taxon>Dikarya</taxon>
        <taxon>Ascomycota</taxon>
        <taxon>Pezizomycotina</taxon>
        <taxon>Sordariomycetes</taxon>
        <taxon>Hypocreomycetidae</taxon>
        <taxon>Hypocreales</taxon>
        <taxon>Clavicipitaceae</taxon>
        <taxon>Clavicipitaceae incertae sedis</taxon>
        <taxon>'Torrubiella' clade</taxon>
    </lineage>
</organism>
<dbReference type="InterPro" id="IPR001164">
    <property type="entry name" value="ArfGAP_dom"/>
</dbReference>
<dbReference type="PRINTS" id="PR00405">
    <property type="entry name" value="REVINTRACTNG"/>
</dbReference>
<dbReference type="GO" id="GO:0000278">
    <property type="term" value="P:mitotic cell cycle"/>
    <property type="evidence" value="ECO:0007669"/>
    <property type="project" value="EnsemblFungi"/>
</dbReference>
<dbReference type="GO" id="GO:0006890">
    <property type="term" value="P:retrograde vesicle-mediated transport, Golgi to endoplasmic reticulum"/>
    <property type="evidence" value="ECO:0007669"/>
    <property type="project" value="EnsemblFungi"/>
</dbReference>
<keyword evidence="1" id="KW-0343">GTPase activation</keyword>
<keyword evidence="3 5" id="KW-0863">Zinc-finger</keyword>
<dbReference type="GO" id="GO:0006888">
    <property type="term" value="P:endoplasmic reticulum to Golgi vesicle-mediated transport"/>
    <property type="evidence" value="ECO:0007669"/>
    <property type="project" value="EnsemblFungi"/>
</dbReference>
<dbReference type="HOGENOM" id="CLU_044516_2_0_1"/>
<dbReference type="PROSITE" id="PS50115">
    <property type="entry name" value="ARFGAP"/>
    <property type="match status" value="1"/>
</dbReference>
<dbReference type="GO" id="GO:0007015">
    <property type="term" value="P:actin filament organization"/>
    <property type="evidence" value="ECO:0007669"/>
    <property type="project" value="EnsemblFungi"/>
</dbReference>
<dbReference type="GO" id="GO:0000139">
    <property type="term" value="C:Golgi membrane"/>
    <property type="evidence" value="ECO:0007669"/>
    <property type="project" value="TreeGrafter"/>
</dbReference>
<dbReference type="EMBL" id="CDHN01000001">
    <property type="protein sequence ID" value="CEJ80401.1"/>
    <property type="molecule type" value="Genomic_DNA"/>
</dbReference>
<evidence type="ECO:0000256" key="3">
    <source>
        <dbReference type="ARBA" id="ARBA00022771"/>
    </source>
</evidence>
<keyword evidence="4" id="KW-0862">Zinc</keyword>
<dbReference type="InterPro" id="IPR038508">
    <property type="entry name" value="ArfGAP_dom_sf"/>
</dbReference>
<dbReference type="Pfam" id="PF01412">
    <property type="entry name" value="ArfGap"/>
    <property type="match status" value="1"/>
</dbReference>
<sequence>MTSKAMWEVDPETRSKLAALQKEPKNSVCCDCNAPSPQWASPKFGVFICLSCAGVHRGLGVHISFVRSISMDAFKASEIERMRLGGNENWKKFFEEHEDTQMTGLSWDDATIAERYSGEVGEEYKERLSCKVEGKDYIPGEKKPVAPAAASAPAKQGPLSGTTRSSSGSRTQSRTQSPGQGQQGGKVKVDDKYFARLGADNASRSEDLPPSQGGKYAGFGNTPMPAQSSSGLPNFDDVQKDPLAAITKGFGWFTSAVSKTAKNVNDGYIQPTAKQFAEGDFAKQAQLTAAQFARQAQQAGKNAQEGFNRFVEGTETTRRDVPIDESKKDFWDSFSSLADQHEPQSNSSIGTSAMGKGKTNGPAASAKSQGKSDEWDDW</sequence>
<dbReference type="GO" id="GO:0005096">
    <property type="term" value="F:GTPase activator activity"/>
    <property type="evidence" value="ECO:0007669"/>
    <property type="project" value="UniProtKB-KW"/>
</dbReference>
<name>A0A0A1SQT5_9HYPO</name>
<evidence type="ECO:0000256" key="5">
    <source>
        <dbReference type="PROSITE-ProRule" id="PRU00288"/>
    </source>
</evidence>
<evidence type="ECO:0000256" key="1">
    <source>
        <dbReference type="ARBA" id="ARBA00022468"/>
    </source>
</evidence>
<feature type="domain" description="Arf-GAP" evidence="7">
    <location>
        <begin position="14"/>
        <end position="137"/>
    </location>
</feature>
<evidence type="ECO:0000313" key="8">
    <source>
        <dbReference type="EMBL" id="CEJ80401.1"/>
    </source>
</evidence>
<dbReference type="FunFam" id="1.10.220.150:FF:000014">
    <property type="entry name" value="ADP-ribosylation factor GTPase-activating protein"/>
    <property type="match status" value="1"/>
</dbReference>
<dbReference type="Proteomes" id="UP000039046">
    <property type="component" value="Unassembled WGS sequence"/>
</dbReference>
<evidence type="ECO:0000256" key="2">
    <source>
        <dbReference type="ARBA" id="ARBA00022723"/>
    </source>
</evidence>
<evidence type="ECO:0000313" key="9">
    <source>
        <dbReference type="Proteomes" id="UP000039046"/>
    </source>
</evidence>
<dbReference type="PANTHER" id="PTHR46395:SF1">
    <property type="entry name" value="ADP-RIBOSYLATION FACTOR GTPASE-ACTIVATING PROTEIN 1"/>
    <property type="match status" value="1"/>
</dbReference>
<dbReference type="SUPFAM" id="SSF57863">
    <property type="entry name" value="ArfGap/RecO-like zinc finger"/>
    <property type="match status" value="1"/>
</dbReference>
<feature type="compositionally biased region" description="Polar residues" evidence="6">
    <location>
        <begin position="333"/>
        <end position="351"/>
    </location>
</feature>
<dbReference type="AlphaFoldDB" id="A0A0A1SQT5"/>
<dbReference type="Gene3D" id="1.10.220.150">
    <property type="entry name" value="Arf GTPase activating protein"/>
    <property type="match status" value="1"/>
</dbReference>